<keyword evidence="2" id="KW-1185">Reference proteome</keyword>
<evidence type="ECO:0000313" key="2">
    <source>
        <dbReference type="Proteomes" id="UP000828048"/>
    </source>
</evidence>
<dbReference type="Proteomes" id="UP000828048">
    <property type="component" value="Chromosome 7"/>
</dbReference>
<gene>
    <name evidence="1" type="ORF">Vadar_012269</name>
</gene>
<evidence type="ECO:0000313" key="1">
    <source>
        <dbReference type="EMBL" id="KAH7849053.1"/>
    </source>
</evidence>
<accession>A0ACB7Y7N6</accession>
<proteinExistence type="predicted"/>
<organism evidence="1 2">
    <name type="scientific">Vaccinium darrowii</name>
    <dbReference type="NCBI Taxonomy" id="229202"/>
    <lineage>
        <taxon>Eukaryota</taxon>
        <taxon>Viridiplantae</taxon>
        <taxon>Streptophyta</taxon>
        <taxon>Embryophyta</taxon>
        <taxon>Tracheophyta</taxon>
        <taxon>Spermatophyta</taxon>
        <taxon>Magnoliopsida</taxon>
        <taxon>eudicotyledons</taxon>
        <taxon>Gunneridae</taxon>
        <taxon>Pentapetalae</taxon>
        <taxon>asterids</taxon>
        <taxon>Ericales</taxon>
        <taxon>Ericaceae</taxon>
        <taxon>Vaccinioideae</taxon>
        <taxon>Vaccinieae</taxon>
        <taxon>Vaccinium</taxon>
    </lineage>
</organism>
<comment type="caution">
    <text evidence="1">The sequence shown here is derived from an EMBL/GenBank/DDBJ whole genome shotgun (WGS) entry which is preliminary data.</text>
</comment>
<protein>
    <submittedName>
        <fullName evidence="1">Uncharacterized protein</fullName>
    </submittedName>
</protein>
<sequence length="148" mass="16842">MQTGDTDAHVGPWLPIPKGTRFPQGFTTSSHARDPMLLLRRRLQEPHKPPPARTPEDCFRTLHTHYKRKHGMKRFACRKCGKCLPVKGNWRTHEKNCGCHWLCVCGSDFKHKRSLKDHIRSFGSGHTPFPPSFNGVQVHAGSVHSFLA</sequence>
<name>A0ACB7Y7N6_9ERIC</name>
<reference evidence="1 2" key="1">
    <citation type="journal article" date="2021" name="Hortic Res">
        <title>High-quality reference genome and annotation aids understanding of berry development for evergreen blueberry (Vaccinium darrowii).</title>
        <authorList>
            <person name="Yu J."/>
            <person name="Hulse-Kemp A.M."/>
            <person name="Babiker E."/>
            <person name="Staton M."/>
        </authorList>
    </citation>
    <scope>NUCLEOTIDE SEQUENCE [LARGE SCALE GENOMIC DNA]</scope>
    <source>
        <strain evidence="2">cv. NJ 8807/NJ 8810</strain>
        <tissue evidence="1">Young leaf</tissue>
    </source>
</reference>
<dbReference type="EMBL" id="CM037157">
    <property type="protein sequence ID" value="KAH7849053.1"/>
    <property type="molecule type" value="Genomic_DNA"/>
</dbReference>